<feature type="transmembrane region" description="Helical" evidence="6">
    <location>
        <begin position="287"/>
        <end position="309"/>
    </location>
</feature>
<evidence type="ECO:0000256" key="6">
    <source>
        <dbReference type="SAM" id="Phobius"/>
    </source>
</evidence>
<evidence type="ECO:0000259" key="7">
    <source>
        <dbReference type="Pfam" id="PF03553"/>
    </source>
</evidence>
<keyword evidence="5 6" id="KW-0472">Membrane</keyword>
<dbReference type="GO" id="GO:0005886">
    <property type="term" value="C:plasma membrane"/>
    <property type="evidence" value="ECO:0007669"/>
    <property type="project" value="UniProtKB-SubCell"/>
</dbReference>
<name>A0A3D9L055_MARFU</name>
<feature type="domain" description="Na+/H+ antiporter NhaC-like C-terminal" evidence="7">
    <location>
        <begin position="161"/>
        <end position="470"/>
    </location>
</feature>
<dbReference type="Pfam" id="PF03553">
    <property type="entry name" value="Na_H_antiporter"/>
    <property type="match status" value="1"/>
</dbReference>
<feature type="transmembrane region" description="Helical" evidence="6">
    <location>
        <begin position="330"/>
        <end position="356"/>
    </location>
</feature>
<evidence type="ECO:0000256" key="2">
    <source>
        <dbReference type="ARBA" id="ARBA00022475"/>
    </source>
</evidence>
<comment type="caution">
    <text evidence="8">The sequence shown here is derived from an EMBL/GenBank/DDBJ whole genome shotgun (WGS) entry which is preliminary data.</text>
</comment>
<evidence type="ECO:0000313" key="8">
    <source>
        <dbReference type="EMBL" id="RED94357.1"/>
    </source>
</evidence>
<evidence type="ECO:0000256" key="4">
    <source>
        <dbReference type="ARBA" id="ARBA00022989"/>
    </source>
</evidence>
<evidence type="ECO:0000256" key="3">
    <source>
        <dbReference type="ARBA" id="ARBA00022692"/>
    </source>
</evidence>
<feature type="transmembrane region" description="Helical" evidence="6">
    <location>
        <begin position="29"/>
        <end position="50"/>
    </location>
</feature>
<dbReference type="PANTHER" id="PTHR43478:SF1">
    <property type="entry name" value="NA+_H+ ANTIPORTER NHAC-LIKE C-TERMINAL DOMAIN-CONTAINING PROTEIN"/>
    <property type="match status" value="1"/>
</dbReference>
<comment type="subcellular location">
    <subcellularLocation>
        <location evidence="1">Cell membrane</location>
        <topology evidence="1">Multi-pass membrane protein</topology>
    </subcellularLocation>
</comment>
<dbReference type="RefSeq" id="WP_115869595.1">
    <property type="nucleotide sequence ID" value="NZ_QREG01000021.1"/>
</dbReference>
<dbReference type="OrthoDB" id="9762978at2"/>
<evidence type="ECO:0000256" key="5">
    <source>
        <dbReference type="ARBA" id="ARBA00023136"/>
    </source>
</evidence>
<dbReference type="AlphaFoldDB" id="A0A3D9L055"/>
<protein>
    <submittedName>
        <fullName evidence="8">Transporter (NhaC family)</fullName>
    </submittedName>
</protein>
<proteinExistence type="predicted"/>
<keyword evidence="4 6" id="KW-1133">Transmembrane helix</keyword>
<dbReference type="InterPro" id="IPR018461">
    <property type="entry name" value="Na/H_Antiport_NhaC-like_C"/>
</dbReference>
<feature type="transmembrane region" description="Helical" evidence="6">
    <location>
        <begin position="248"/>
        <end position="267"/>
    </location>
</feature>
<keyword evidence="2" id="KW-1003">Cell membrane</keyword>
<dbReference type="Proteomes" id="UP000256779">
    <property type="component" value="Unassembled WGS sequence"/>
</dbReference>
<organism evidence="8 9">
    <name type="scientific">Marinoscillum furvescens DSM 4134</name>
    <dbReference type="NCBI Taxonomy" id="1122208"/>
    <lineage>
        <taxon>Bacteria</taxon>
        <taxon>Pseudomonadati</taxon>
        <taxon>Bacteroidota</taxon>
        <taxon>Cytophagia</taxon>
        <taxon>Cytophagales</taxon>
        <taxon>Reichenbachiellaceae</taxon>
        <taxon>Marinoscillum</taxon>
    </lineage>
</organism>
<evidence type="ECO:0000256" key="1">
    <source>
        <dbReference type="ARBA" id="ARBA00004651"/>
    </source>
</evidence>
<evidence type="ECO:0000313" key="9">
    <source>
        <dbReference type="Proteomes" id="UP000256779"/>
    </source>
</evidence>
<keyword evidence="3 6" id="KW-0812">Transmembrane</keyword>
<gene>
    <name evidence="8" type="ORF">C7460_12144</name>
</gene>
<keyword evidence="9" id="KW-1185">Reference proteome</keyword>
<dbReference type="EMBL" id="QREG01000021">
    <property type="protein sequence ID" value="RED94357.1"/>
    <property type="molecule type" value="Genomic_DNA"/>
</dbReference>
<reference evidence="8 9" key="1">
    <citation type="submission" date="2018-07" db="EMBL/GenBank/DDBJ databases">
        <title>Genomic Encyclopedia of Type Strains, Phase IV (KMG-IV): sequencing the most valuable type-strain genomes for metagenomic binning, comparative biology and taxonomic classification.</title>
        <authorList>
            <person name="Goeker M."/>
        </authorList>
    </citation>
    <scope>NUCLEOTIDE SEQUENCE [LARGE SCALE GENOMIC DNA]</scope>
    <source>
        <strain evidence="8 9">DSM 4134</strain>
    </source>
</reference>
<dbReference type="PANTHER" id="PTHR43478">
    <property type="entry name" value="NA+/H+ ANTIPORTER-RELATED"/>
    <property type="match status" value="1"/>
</dbReference>
<sequence>MTDFGFLSILPPLFAIVLAIRTKQVLISLLLGLALGYIIIAGGNVFQGLLNTVDALIDVFASPGNTRTILFTLLIGALIQLIKYSGGINGFVKTIQTSILRSKQPKSKLQVAASLTGFLIFIESNISILTVGTVFQSLFDRFGISRQKLAYLADSSSAPSCILFPINAWGAYIIGLLAVYEGVAPFQTLLYSIGYNFYPILTLILVFTLAVTGKNFGPMKRFEAQTSAPVKSISNPALEDDGKARNMLIPLAVMIISMPLFLVYTGWNPQEDQTLGANLWASIADASGSAAVLYAVTLAVMFAGAYYAFQKKINLTAFIEESMAGMKDMLSMATLMMMAFAIGNLCKALGTGVYVAGVTESWLSPSLAPAVIFVTSCFIAFSTGTSWGTFAIMISIVVPLAQAVDLHLPLAVAAVLGGGVFGDHCSPISDTTLIASMASGSDHIDHVRTQLPYALATGGLAILLYLVIGFAI</sequence>
<feature type="transmembrane region" description="Helical" evidence="6">
    <location>
        <begin position="160"/>
        <end position="180"/>
    </location>
</feature>
<accession>A0A3D9L055</accession>
<feature type="transmembrane region" description="Helical" evidence="6">
    <location>
        <begin position="451"/>
        <end position="471"/>
    </location>
</feature>
<feature type="transmembrane region" description="Helical" evidence="6">
    <location>
        <begin position="112"/>
        <end position="139"/>
    </location>
</feature>
<feature type="transmembrane region" description="Helical" evidence="6">
    <location>
        <begin position="192"/>
        <end position="211"/>
    </location>
</feature>
<feature type="transmembrane region" description="Helical" evidence="6">
    <location>
        <begin position="70"/>
        <end position="92"/>
    </location>
</feature>